<dbReference type="Proteomes" id="UP000198601">
    <property type="component" value="Unassembled WGS sequence"/>
</dbReference>
<dbReference type="EMBL" id="FMTT01000043">
    <property type="protein sequence ID" value="SCW76844.1"/>
    <property type="molecule type" value="Genomic_DNA"/>
</dbReference>
<dbReference type="OrthoDB" id="9811934at2"/>
<evidence type="ECO:0000256" key="1">
    <source>
        <dbReference type="SAM" id="SignalP"/>
    </source>
</evidence>
<dbReference type="InterPro" id="IPR015943">
    <property type="entry name" value="WD40/YVTN_repeat-like_dom_sf"/>
</dbReference>
<evidence type="ECO:0008006" key="4">
    <source>
        <dbReference type="Google" id="ProtNLM"/>
    </source>
</evidence>
<proteinExistence type="predicted"/>
<accession>A0A1G4T5Y1</accession>
<dbReference type="PANTHER" id="PTHR42754">
    <property type="entry name" value="ENDOGLUCANASE"/>
    <property type="match status" value="1"/>
</dbReference>
<evidence type="ECO:0000313" key="2">
    <source>
        <dbReference type="EMBL" id="SCW76844.1"/>
    </source>
</evidence>
<protein>
    <recommendedName>
        <fullName evidence="4">Beta-propeller repeat-containing protein</fullName>
    </recommendedName>
</protein>
<dbReference type="InterPro" id="IPR011047">
    <property type="entry name" value="Quinoprotein_ADH-like_sf"/>
</dbReference>
<reference evidence="3" key="1">
    <citation type="submission" date="2016-10" db="EMBL/GenBank/DDBJ databases">
        <authorList>
            <person name="Varghese N."/>
            <person name="Submissions S."/>
        </authorList>
    </citation>
    <scope>NUCLEOTIDE SEQUENCE [LARGE SCALE GENOMIC DNA]</scope>
    <source>
        <strain evidence="3">CGMCC 1.8946</strain>
    </source>
</reference>
<dbReference type="Gene3D" id="2.130.10.10">
    <property type="entry name" value="YVTN repeat-like/Quinoprotein amine dehydrogenase"/>
    <property type="match status" value="1"/>
</dbReference>
<dbReference type="RefSeq" id="WP_090675357.1">
    <property type="nucleotide sequence ID" value="NZ_FMTT01000043.1"/>
</dbReference>
<evidence type="ECO:0000313" key="3">
    <source>
        <dbReference type="Proteomes" id="UP000198601"/>
    </source>
</evidence>
<gene>
    <name evidence="2" type="ORF">SAMN04487970_104339</name>
</gene>
<organism evidence="2 3">
    <name type="scientific">Paenibacillus tianmuensis</name>
    <dbReference type="NCBI Taxonomy" id="624147"/>
    <lineage>
        <taxon>Bacteria</taxon>
        <taxon>Bacillati</taxon>
        <taxon>Bacillota</taxon>
        <taxon>Bacilli</taxon>
        <taxon>Bacillales</taxon>
        <taxon>Paenibacillaceae</taxon>
        <taxon>Paenibacillus</taxon>
    </lineage>
</organism>
<keyword evidence="3" id="KW-1185">Reference proteome</keyword>
<dbReference type="STRING" id="624147.SAMN04487970_104339"/>
<sequence length="445" mass="46991">MKKSIPLLSSLAAALLLSAQVAVAQEPSLTTTDILQASSQVPVKNEEVKVTNLLSENENTDGKNSLSTLQPLAGLIPPALQKGTTFNFSQRDFGESVVQTSDGGYVFTGSTMAKGNEDILFAKTDASLTLQWAYTLGGAAEEKGVEVRQTSDGGYIIAGTSNASGSKDIYLAKTDANGAIQWAKTYGGPGQEEAKAMEIGHDGGYIIVGAKGDSQHTTDAFMLKVDASGNVQWSRTYGQENLEDRFYGVSVTPDGGYVAVGYKTIKRTIPGGTEQVMYGLMVKVSGSGGTEFDSTLDRYAMLQGVAATSSGYVAAGAINNFDQPNSSQGYNIFVTKVSTSGAKLWTNQFHSTNGDFANDVKAAKDGNYIVTGLTSPQVGKEDLVLMKINNAGNAMWSNMYDFGNTGEIGKRVATTNDGGYIVTGSFQKDSANGNYDVLLAKFTSD</sequence>
<name>A0A1G4T5Y1_9BACL</name>
<feature type="chain" id="PRO_5011511411" description="Beta-propeller repeat-containing protein" evidence="1">
    <location>
        <begin position="25"/>
        <end position="445"/>
    </location>
</feature>
<dbReference type="PANTHER" id="PTHR42754:SF1">
    <property type="entry name" value="LIPOPROTEIN"/>
    <property type="match status" value="1"/>
</dbReference>
<feature type="signal peptide" evidence="1">
    <location>
        <begin position="1"/>
        <end position="24"/>
    </location>
</feature>
<keyword evidence="1" id="KW-0732">Signal</keyword>
<dbReference type="SUPFAM" id="SSF50998">
    <property type="entry name" value="Quinoprotein alcohol dehydrogenase-like"/>
    <property type="match status" value="1"/>
</dbReference>
<dbReference type="AlphaFoldDB" id="A0A1G4T5Y1"/>